<dbReference type="PANTHER" id="PTHR42829">
    <property type="entry name" value="NADH-UBIQUINONE OXIDOREDUCTASE CHAIN 5"/>
    <property type="match status" value="1"/>
</dbReference>
<keyword evidence="2 7" id="KW-0813">Transport</keyword>
<feature type="transmembrane region" description="Helical" evidence="7">
    <location>
        <begin position="388"/>
        <end position="408"/>
    </location>
</feature>
<dbReference type="Proteomes" id="UP000475385">
    <property type="component" value="Unassembled WGS sequence"/>
</dbReference>
<organism evidence="11 12">
    <name type="scientific">Falsiroseomonas algicola</name>
    <dbReference type="NCBI Taxonomy" id="2716930"/>
    <lineage>
        <taxon>Bacteria</taxon>
        <taxon>Pseudomonadati</taxon>
        <taxon>Pseudomonadota</taxon>
        <taxon>Alphaproteobacteria</taxon>
        <taxon>Acetobacterales</taxon>
        <taxon>Roseomonadaceae</taxon>
        <taxon>Falsiroseomonas</taxon>
    </lineage>
</organism>
<evidence type="ECO:0000313" key="11">
    <source>
        <dbReference type="EMBL" id="NGM18465.1"/>
    </source>
</evidence>
<comment type="similarity">
    <text evidence="7">Belongs to the inorganic carbon transporter (TC 9.A.2) DabB family.</text>
</comment>
<dbReference type="NCBIfam" id="NF006029">
    <property type="entry name" value="PRK08168.1"/>
    <property type="match status" value="1"/>
</dbReference>
<feature type="transmembrane region" description="Helical" evidence="7">
    <location>
        <begin position="111"/>
        <end position="137"/>
    </location>
</feature>
<comment type="caution">
    <text evidence="11">The sequence shown here is derived from an EMBL/GenBank/DDBJ whole genome shotgun (WGS) entry which is preliminary data.</text>
</comment>
<keyword evidence="4 7" id="KW-0812">Transmembrane</keyword>
<sequence length="518" mass="53246">MSAWLILLAPLAPLLVACLPRPDEAPRRMATLGIAAALVALAVAAVTAIAVAIGGRITTPTWGAAGIGLGLHVDGLSAAVFLLVAFIGTVVLRYSRNYLAGDPGQGRFLRWMAMTLSAVLLLTIAGNLALFFLAWVATSIGLNRLLLFYPHRLGAELAAKKKFIASRIGDLCLLMAACLLLGAFGTLEFAPLFAAAKAGHVADAPTILAGVLMVAAALLKSAQLPVHGWLVEVMETPTPVSALLHAGIINAGGFLVLRMADLVVLSAPAMEALILVGGATALFGSLVMLTQTSVKAQLAYSTVAQMGFMMLQCGLGAFAAAALHLVAHSLYKAHAFLSSGSVVDQARAAWVPQGAPHPARVGLVLAAALAGFAVVASALGWTPAAHPAAFVLGAVLVMGLVHLGAQAFEGVSAPALAGRVAGMAALVAVAWFALQAAAAHIFGASLPAAPPLRGPFDAVLLVLVVASFAGVMLFQSAMAAEAQRGRRFWLAAYIHLANGLYLNTLANRLVLRLWPARP</sequence>
<dbReference type="InterPro" id="IPR001750">
    <property type="entry name" value="ND/Mrp_TM"/>
</dbReference>
<feature type="transmembrane region" description="Helical" evidence="7">
    <location>
        <begin position="240"/>
        <end position="260"/>
    </location>
</feature>
<evidence type="ECO:0000256" key="3">
    <source>
        <dbReference type="ARBA" id="ARBA00022475"/>
    </source>
</evidence>
<comment type="function">
    <text evidence="7">Part of an energy-coupled inorganic carbon pump.</text>
</comment>
<evidence type="ECO:0000256" key="5">
    <source>
        <dbReference type="ARBA" id="ARBA00022989"/>
    </source>
</evidence>
<feature type="domain" description="NADH:quinone oxidoreductase/Mrp antiporter transmembrane" evidence="9">
    <location>
        <begin position="125"/>
        <end position="345"/>
    </location>
</feature>
<dbReference type="InterPro" id="IPR046396">
    <property type="entry name" value="Transporter_DabB"/>
</dbReference>
<evidence type="ECO:0000313" key="12">
    <source>
        <dbReference type="Proteomes" id="UP000475385"/>
    </source>
</evidence>
<feature type="transmembrane region" description="Helical" evidence="7">
    <location>
        <begin position="490"/>
        <end position="511"/>
    </location>
</feature>
<evidence type="ECO:0000256" key="8">
    <source>
        <dbReference type="RuleBase" id="RU000320"/>
    </source>
</evidence>
<feature type="transmembrane region" description="Helical" evidence="7">
    <location>
        <begin position="420"/>
        <end position="446"/>
    </location>
</feature>
<keyword evidence="3 7" id="KW-1003">Cell membrane</keyword>
<feature type="domain" description="NADH-Ubiquinone oxidoreductase (complex I) chain 5 N-terminal" evidence="10">
    <location>
        <begin position="66"/>
        <end position="108"/>
    </location>
</feature>
<name>A0A6M1LDU7_9PROT</name>
<evidence type="ECO:0000259" key="10">
    <source>
        <dbReference type="Pfam" id="PF00662"/>
    </source>
</evidence>
<dbReference type="GO" id="GO:0012505">
    <property type="term" value="C:endomembrane system"/>
    <property type="evidence" value="ECO:0007669"/>
    <property type="project" value="UniProtKB-SubCell"/>
</dbReference>
<feature type="transmembrane region" description="Helical" evidence="7">
    <location>
        <begin position="34"/>
        <end position="55"/>
    </location>
</feature>
<evidence type="ECO:0000256" key="1">
    <source>
        <dbReference type="ARBA" id="ARBA00004127"/>
    </source>
</evidence>
<dbReference type="Pfam" id="PF00361">
    <property type="entry name" value="Proton_antipo_M"/>
    <property type="match status" value="1"/>
</dbReference>
<dbReference type="PANTHER" id="PTHR42829:SF1">
    <property type="entry name" value="INORGANIC CARBON TRANSPORTER SUBUNIT DABB-RELATED"/>
    <property type="match status" value="1"/>
</dbReference>
<dbReference type="GO" id="GO:0008137">
    <property type="term" value="F:NADH dehydrogenase (ubiquinone) activity"/>
    <property type="evidence" value="ECO:0007669"/>
    <property type="project" value="InterPro"/>
</dbReference>
<dbReference type="EMBL" id="JAAIKB010000001">
    <property type="protein sequence ID" value="NGM18465.1"/>
    <property type="molecule type" value="Genomic_DNA"/>
</dbReference>
<feature type="transmembrane region" description="Helical" evidence="7">
    <location>
        <begin position="171"/>
        <end position="194"/>
    </location>
</feature>
<evidence type="ECO:0000259" key="9">
    <source>
        <dbReference type="Pfam" id="PF00361"/>
    </source>
</evidence>
<dbReference type="InterPro" id="IPR001516">
    <property type="entry name" value="Proton_antipo_N"/>
</dbReference>
<feature type="transmembrane region" description="Helical" evidence="7">
    <location>
        <begin position="306"/>
        <end position="327"/>
    </location>
</feature>
<feature type="transmembrane region" description="Helical" evidence="7">
    <location>
        <begin position="200"/>
        <end position="219"/>
    </location>
</feature>
<feature type="transmembrane region" description="Helical" evidence="7">
    <location>
        <begin position="67"/>
        <end position="91"/>
    </location>
</feature>
<reference evidence="11 12" key="1">
    <citation type="submission" date="2020-03" db="EMBL/GenBank/DDBJ databases">
        <title>Roseomonas stagni sp. nov., isolated from pond water in Japan.</title>
        <authorList>
            <person name="Furuhata K."/>
            <person name="Miyamoto H."/>
            <person name="Goto K."/>
        </authorList>
    </citation>
    <scope>NUCLEOTIDE SEQUENCE [LARGE SCALE GENOMIC DNA]</scope>
    <source>
        <strain evidence="11 12">PeD5</strain>
    </source>
</reference>
<feature type="transmembrane region" description="Helical" evidence="7">
    <location>
        <begin position="361"/>
        <end position="381"/>
    </location>
</feature>
<evidence type="ECO:0000256" key="7">
    <source>
        <dbReference type="HAMAP-Rule" id="MF_00862"/>
    </source>
</evidence>
<dbReference type="Pfam" id="PF00662">
    <property type="entry name" value="Proton_antipo_N"/>
    <property type="match status" value="1"/>
</dbReference>
<feature type="transmembrane region" description="Helical" evidence="7">
    <location>
        <begin position="458"/>
        <end position="478"/>
    </location>
</feature>
<dbReference type="GO" id="GO:0003954">
    <property type="term" value="F:NADH dehydrogenase activity"/>
    <property type="evidence" value="ECO:0007669"/>
    <property type="project" value="TreeGrafter"/>
</dbReference>
<dbReference type="PRINTS" id="PR01434">
    <property type="entry name" value="NADHDHGNASE5"/>
</dbReference>
<proteinExistence type="inferred from homology"/>
<dbReference type="GO" id="GO:0015990">
    <property type="term" value="P:electron transport coupled proton transport"/>
    <property type="evidence" value="ECO:0007669"/>
    <property type="project" value="TreeGrafter"/>
</dbReference>
<evidence type="ECO:0000256" key="6">
    <source>
        <dbReference type="ARBA" id="ARBA00023136"/>
    </source>
</evidence>
<keyword evidence="5 7" id="KW-1133">Transmembrane helix</keyword>
<keyword evidence="6 7" id="KW-0472">Membrane</keyword>
<gene>
    <name evidence="7" type="primary">dabB</name>
    <name evidence="11" type="ORF">G3576_00460</name>
</gene>
<evidence type="ECO:0000256" key="2">
    <source>
        <dbReference type="ARBA" id="ARBA00022448"/>
    </source>
</evidence>
<evidence type="ECO:0000256" key="4">
    <source>
        <dbReference type="ARBA" id="ARBA00022692"/>
    </source>
</evidence>
<dbReference type="GO" id="GO:0042773">
    <property type="term" value="P:ATP synthesis coupled electron transport"/>
    <property type="evidence" value="ECO:0007669"/>
    <property type="project" value="InterPro"/>
</dbReference>
<dbReference type="RefSeq" id="WP_164692360.1">
    <property type="nucleotide sequence ID" value="NZ_JAAIKB010000001.1"/>
</dbReference>
<comment type="subunit">
    <text evidence="7">Forms a complex with DabA.</text>
</comment>
<feature type="transmembrane region" description="Helical" evidence="7">
    <location>
        <begin position="272"/>
        <end position="294"/>
    </location>
</feature>
<dbReference type="InterPro" id="IPR003945">
    <property type="entry name" value="NU5C-like"/>
</dbReference>
<protein>
    <recommendedName>
        <fullName evidence="7">Probable inorganic carbon transporter subunit DabB</fullName>
    </recommendedName>
</protein>
<comment type="subcellular location">
    <subcellularLocation>
        <location evidence="7">Cell membrane</location>
        <topology evidence="7">Multi-pass membrane protein</topology>
    </subcellularLocation>
    <subcellularLocation>
        <location evidence="1">Endomembrane system</location>
        <topology evidence="1">Multi-pass membrane protein</topology>
    </subcellularLocation>
    <subcellularLocation>
        <location evidence="8">Membrane</location>
        <topology evidence="8">Multi-pass membrane protein</topology>
    </subcellularLocation>
</comment>
<dbReference type="HAMAP" id="MF_00862">
    <property type="entry name" value="DabB"/>
    <property type="match status" value="1"/>
</dbReference>
<keyword evidence="12" id="KW-1185">Reference proteome</keyword>
<dbReference type="AlphaFoldDB" id="A0A6M1LDU7"/>
<dbReference type="GO" id="GO:0005886">
    <property type="term" value="C:plasma membrane"/>
    <property type="evidence" value="ECO:0007669"/>
    <property type="project" value="UniProtKB-SubCell"/>
</dbReference>
<accession>A0A6M1LDU7</accession>